<dbReference type="AlphaFoldDB" id="A0A8H3YIH2"/>
<proteinExistence type="predicted"/>
<organism evidence="3 4">
    <name type="scientific">Naganishia liquefaciens</name>
    <dbReference type="NCBI Taxonomy" id="104408"/>
    <lineage>
        <taxon>Eukaryota</taxon>
        <taxon>Fungi</taxon>
        <taxon>Dikarya</taxon>
        <taxon>Basidiomycota</taxon>
        <taxon>Agaricomycotina</taxon>
        <taxon>Tremellomycetes</taxon>
        <taxon>Filobasidiales</taxon>
        <taxon>Filobasidiaceae</taxon>
        <taxon>Naganishia</taxon>
    </lineage>
</organism>
<sequence length="536" mass="60033">MTTKSDLSNTDADTAAESAPPPSYGDALQTPWQGTSTASSSHGISPRPPLDPEQYPLYSTSIPADVEDPTYAEQLIVGIATSVKAQGEVVTHDPRLHDPVIMEAFLKQQAAIPPILKICCYGYHNHQSHIMDSNHSYNDPVNRNRSQNDIVVDFNFEIDLTSILESTVDSRTLITARPDRAVPRGTFNSTFHPEFRPYGPHYRETSWLDWLRGRSTNASDTFDSKSRATKPGVRFVKREKHVWKRLSAARFAKGLPSWTPLPQDVEQEIQAVRDCVRSQSEASYQTSSHGRSANTDGVYERLETMEDGHSASNGAELENATLLDWCREFCQSPLPLKEFRLQKVVYGWEPGALLAAIRAAIASTDYQGNVNVQFIQQRSAVTVQPDNHLTRWLSKTWVLLLLWVTLLYPFVWLYKRLFAGGKWAVANAWYPLKCYVPYGVAKSFEGPTAVAGNQEVRLGPSSTDDTDCEDATQLFQLHGYKEGRFMKRWESRIKDAVVRRAGANGFVESLGDALLVERQDAEGREAIRALDGYESA</sequence>
<evidence type="ECO:0000256" key="1">
    <source>
        <dbReference type="SAM" id="MobiDB-lite"/>
    </source>
</evidence>
<dbReference type="PANTHER" id="PTHR37848:SF1">
    <property type="entry name" value="SUN DOMAIN-CONTAINING PROTEIN"/>
    <property type="match status" value="1"/>
</dbReference>
<feature type="compositionally biased region" description="Polar residues" evidence="1">
    <location>
        <begin position="30"/>
        <end position="43"/>
    </location>
</feature>
<dbReference type="Proteomes" id="UP000620104">
    <property type="component" value="Unassembled WGS sequence"/>
</dbReference>
<feature type="compositionally biased region" description="Polar residues" evidence="1">
    <location>
        <begin position="1"/>
        <end position="12"/>
    </location>
</feature>
<keyword evidence="2" id="KW-0472">Membrane</keyword>
<dbReference type="OrthoDB" id="203796at2759"/>
<accession>A0A8H3YIH2</accession>
<name>A0A8H3YIH2_9TREE</name>
<keyword evidence="4" id="KW-1185">Reference proteome</keyword>
<dbReference type="EMBL" id="BLZA01000030">
    <property type="protein sequence ID" value="GHJ88586.1"/>
    <property type="molecule type" value="Genomic_DNA"/>
</dbReference>
<gene>
    <name evidence="3" type="ORF">NliqN6_4988</name>
</gene>
<evidence type="ECO:0000313" key="4">
    <source>
        <dbReference type="Proteomes" id="UP000620104"/>
    </source>
</evidence>
<feature type="region of interest" description="Disordered" evidence="1">
    <location>
        <begin position="1"/>
        <end position="61"/>
    </location>
</feature>
<protein>
    <submittedName>
        <fullName evidence="3">Uncharacterized protein</fullName>
    </submittedName>
</protein>
<evidence type="ECO:0000256" key="2">
    <source>
        <dbReference type="SAM" id="Phobius"/>
    </source>
</evidence>
<keyword evidence="2" id="KW-1133">Transmembrane helix</keyword>
<comment type="caution">
    <text evidence="3">The sequence shown here is derived from an EMBL/GenBank/DDBJ whole genome shotgun (WGS) entry which is preliminary data.</text>
</comment>
<dbReference type="PANTHER" id="PTHR37848">
    <property type="entry name" value="EXPRESSED PROTEIN"/>
    <property type="match status" value="1"/>
</dbReference>
<evidence type="ECO:0000313" key="3">
    <source>
        <dbReference type="EMBL" id="GHJ88586.1"/>
    </source>
</evidence>
<keyword evidence="2" id="KW-0812">Transmembrane</keyword>
<feature type="transmembrane region" description="Helical" evidence="2">
    <location>
        <begin position="397"/>
        <end position="414"/>
    </location>
</feature>
<reference evidence="3" key="1">
    <citation type="submission" date="2020-07" db="EMBL/GenBank/DDBJ databases">
        <title>Draft Genome Sequence of a Deep-Sea Yeast, Naganishia (Cryptococcus) liquefaciens strain N6.</title>
        <authorList>
            <person name="Han Y.W."/>
            <person name="Kajitani R."/>
            <person name="Morimoto H."/>
            <person name="Parhat M."/>
            <person name="Tsubouchi H."/>
            <person name="Bakenova O."/>
            <person name="Ogata M."/>
            <person name="Argunhan B."/>
            <person name="Aoki R."/>
            <person name="Kajiwara S."/>
            <person name="Itoh T."/>
            <person name="Iwasaki H."/>
        </authorList>
    </citation>
    <scope>NUCLEOTIDE SEQUENCE</scope>
    <source>
        <strain evidence="3">N6</strain>
    </source>
</reference>